<dbReference type="Proteomes" id="UP001283341">
    <property type="component" value="Unassembled WGS sequence"/>
</dbReference>
<keyword evidence="5" id="KW-1185">Reference proteome</keyword>
<reference evidence="4" key="1">
    <citation type="journal article" date="2023" name="Mol. Phylogenet. Evol.">
        <title>Genome-scale phylogeny and comparative genomics of the fungal order Sordariales.</title>
        <authorList>
            <person name="Hensen N."/>
            <person name="Bonometti L."/>
            <person name="Westerberg I."/>
            <person name="Brannstrom I.O."/>
            <person name="Guillou S."/>
            <person name="Cros-Aarteil S."/>
            <person name="Calhoun S."/>
            <person name="Haridas S."/>
            <person name="Kuo A."/>
            <person name="Mondo S."/>
            <person name="Pangilinan J."/>
            <person name="Riley R."/>
            <person name="LaButti K."/>
            <person name="Andreopoulos B."/>
            <person name="Lipzen A."/>
            <person name="Chen C."/>
            <person name="Yan M."/>
            <person name="Daum C."/>
            <person name="Ng V."/>
            <person name="Clum A."/>
            <person name="Steindorff A."/>
            <person name="Ohm R.A."/>
            <person name="Martin F."/>
            <person name="Silar P."/>
            <person name="Natvig D.O."/>
            <person name="Lalanne C."/>
            <person name="Gautier V."/>
            <person name="Ament-Velasquez S.L."/>
            <person name="Kruys A."/>
            <person name="Hutchinson M.I."/>
            <person name="Powell A.J."/>
            <person name="Barry K."/>
            <person name="Miller A.N."/>
            <person name="Grigoriev I.V."/>
            <person name="Debuchy R."/>
            <person name="Gladieux P."/>
            <person name="Hiltunen Thoren M."/>
            <person name="Johannesson H."/>
        </authorList>
    </citation>
    <scope>NUCLEOTIDE SEQUENCE</scope>
    <source>
        <strain evidence="4">CBS 118394</strain>
    </source>
</reference>
<evidence type="ECO:0000259" key="3">
    <source>
        <dbReference type="Pfam" id="PF07859"/>
    </source>
</evidence>
<dbReference type="Gene3D" id="3.40.50.1820">
    <property type="entry name" value="alpha/beta hydrolase"/>
    <property type="match status" value="1"/>
</dbReference>
<feature type="domain" description="Peptidase S9 prolyl oligopeptidase catalytic" evidence="2">
    <location>
        <begin position="292"/>
        <end position="346"/>
    </location>
</feature>
<dbReference type="InterPro" id="IPR013094">
    <property type="entry name" value="AB_hydrolase_3"/>
</dbReference>
<dbReference type="Pfam" id="PF07859">
    <property type="entry name" value="Abhydrolase_3"/>
    <property type="match status" value="1"/>
</dbReference>
<protein>
    <submittedName>
        <fullName evidence="4">Alpha/Beta hydrolase protein</fullName>
    </submittedName>
</protein>
<dbReference type="SUPFAM" id="SSF53474">
    <property type="entry name" value="alpha/beta-Hydrolases"/>
    <property type="match status" value="1"/>
</dbReference>
<dbReference type="PANTHER" id="PTHR48081">
    <property type="entry name" value="AB HYDROLASE SUPERFAMILY PROTEIN C4A8.06C"/>
    <property type="match status" value="1"/>
</dbReference>
<keyword evidence="1 4" id="KW-0378">Hydrolase</keyword>
<sequence length="375" mass="41605">MALPSASPPGFTDHTFKLNSNEGEYDLDVRVWPADPPPSGPAPFIVWTHGGGFLAGKHYNPLPWLFPAFRTRGAHVVSHSYRLGPQVRLDEQISDCLSAIAWCRTNLPLILGPSKIDVNRYVLVGESAGGHLVTSMALHLPSPGPKAVIDVYGPIDLFTMGIFEPAGSFPENQVKGKEATEWSEDEHEFTEEELETFLGDRDPKNVITTALSWKEQEVISDDDLRKRWGAPGFEYSRRIRLQAELHIWRQSRRGPGGMLKGVIHPEGFADQREVEKFVESVSPLRVLLRRIKDGKGGGMVYPPTAILHGSGDFHVPIEQSYALAAALKGAGVPVVESYAEGEEHCFDFRFTSADVPGWNEYIQPIVDFVNVHMND</sequence>
<dbReference type="GO" id="GO:0006508">
    <property type="term" value="P:proteolysis"/>
    <property type="evidence" value="ECO:0007669"/>
    <property type="project" value="InterPro"/>
</dbReference>
<dbReference type="InterPro" id="IPR050300">
    <property type="entry name" value="GDXG_lipolytic_enzyme"/>
</dbReference>
<dbReference type="GO" id="GO:0008236">
    <property type="term" value="F:serine-type peptidase activity"/>
    <property type="evidence" value="ECO:0007669"/>
    <property type="project" value="InterPro"/>
</dbReference>
<proteinExistence type="predicted"/>
<evidence type="ECO:0000256" key="1">
    <source>
        <dbReference type="ARBA" id="ARBA00022801"/>
    </source>
</evidence>
<evidence type="ECO:0000259" key="2">
    <source>
        <dbReference type="Pfam" id="PF00326"/>
    </source>
</evidence>
<name>A0AAE0IIQ1_9PEZI</name>
<comment type="caution">
    <text evidence="4">The sequence shown here is derived from an EMBL/GenBank/DDBJ whole genome shotgun (WGS) entry which is preliminary data.</text>
</comment>
<dbReference type="Pfam" id="PF00326">
    <property type="entry name" value="Peptidase_S9"/>
    <property type="match status" value="1"/>
</dbReference>
<organism evidence="4 5">
    <name type="scientific">Apodospora peruviana</name>
    <dbReference type="NCBI Taxonomy" id="516989"/>
    <lineage>
        <taxon>Eukaryota</taxon>
        <taxon>Fungi</taxon>
        <taxon>Dikarya</taxon>
        <taxon>Ascomycota</taxon>
        <taxon>Pezizomycotina</taxon>
        <taxon>Sordariomycetes</taxon>
        <taxon>Sordariomycetidae</taxon>
        <taxon>Sordariales</taxon>
        <taxon>Lasiosphaeriaceae</taxon>
        <taxon>Apodospora</taxon>
    </lineage>
</organism>
<evidence type="ECO:0000313" key="5">
    <source>
        <dbReference type="Proteomes" id="UP001283341"/>
    </source>
</evidence>
<feature type="domain" description="Alpha/beta hydrolase fold-3" evidence="3">
    <location>
        <begin position="45"/>
        <end position="153"/>
    </location>
</feature>
<dbReference type="AlphaFoldDB" id="A0AAE0IIQ1"/>
<accession>A0AAE0IIQ1</accession>
<evidence type="ECO:0000313" key="4">
    <source>
        <dbReference type="EMBL" id="KAK3325086.1"/>
    </source>
</evidence>
<dbReference type="InterPro" id="IPR029058">
    <property type="entry name" value="AB_hydrolase_fold"/>
</dbReference>
<reference evidence="4" key="2">
    <citation type="submission" date="2023-06" db="EMBL/GenBank/DDBJ databases">
        <authorList>
            <consortium name="Lawrence Berkeley National Laboratory"/>
            <person name="Haridas S."/>
            <person name="Hensen N."/>
            <person name="Bonometti L."/>
            <person name="Westerberg I."/>
            <person name="Brannstrom I.O."/>
            <person name="Guillou S."/>
            <person name="Cros-Aarteil S."/>
            <person name="Calhoun S."/>
            <person name="Kuo A."/>
            <person name="Mondo S."/>
            <person name="Pangilinan J."/>
            <person name="Riley R."/>
            <person name="Labutti K."/>
            <person name="Andreopoulos B."/>
            <person name="Lipzen A."/>
            <person name="Chen C."/>
            <person name="Yanf M."/>
            <person name="Daum C."/>
            <person name="Ng V."/>
            <person name="Clum A."/>
            <person name="Steindorff A."/>
            <person name="Ohm R."/>
            <person name="Martin F."/>
            <person name="Silar P."/>
            <person name="Natvig D."/>
            <person name="Lalanne C."/>
            <person name="Gautier V."/>
            <person name="Ament-Velasquez S.L."/>
            <person name="Kruys A."/>
            <person name="Hutchinson M.I."/>
            <person name="Powell A.J."/>
            <person name="Barry K."/>
            <person name="Miller A.N."/>
            <person name="Grigoriev I.V."/>
            <person name="Debuchy R."/>
            <person name="Gladieux P."/>
            <person name="Thoren M.H."/>
            <person name="Johannesson H."/>
        </authorList>
    </citation>
    <scope>NUCLEOTIDE SEQUENCE</scope>
    <source>
        <strain evidence="4">CBS 118394</strain>
    </source>
</reference>
<dbReference type="InterPro" id="IPR001375">
    <property type="entry name" value="Peptidase_S9_cat"/>
</dbReference>
<gene>
    <name evidence="4" type="ORF">B0H66DRAFT_471276</name>
</gene>
<dbReference type="EMBL" id="JAUEDM010000002">
    <property type="protein sequence ID" value="KAK3325086.1"/>
    <property type="molecule type" value="Genomic_DNA"/>
</dbReference>